<feature type="signal peptide" evidence="4">
    <location>
        <begin position="1"/>
        <end position="15"/>
    </location>
</feature>
<dbReference type="SUPFAM" id="SSF51419">
    <property type="entry name" value="PLP-binding barrel"/>
    <property type="match status" value="1"/>
</dbReference>
<comment type="similarity">
    <text evidence="2 3">Belongs to the pyridoxal phosphate-binding protein YggS/PROSC family.</text>
</comment>
<dbReference type="NCBIfam" id="TIGR00044">
    <property type="entry name" value="YggS family pyridoxal phosphate-dependent enzyme"/>
    <property type="match status" value="1"/>
</dbReference>
<comment type="caution">
    <text evidence="2">Lacks conserved residue(s) required for the propagation of feature annotation.</text>
</comment>
<evidence type="ECO:0000256" key="1">
    <source>
        <dbReference type="ARBA" id="ARBA00022898"/>
    </source>
</evidence>
<dbReference type="Pfam" id="PF01168">
    <property type="entry name" value="Ala_racemase_N"/>
    <property type="match status" value="1"/>
</dbReference>
<dbReference type="InterPro" id="IPR011078">
    <property type="entry name" value="PyrdxlP_homeostasis"/>
</dbReference>
<evidence type="ECO:0000256" key="4">
    <source>
        <dbReference type="SAM" id="SignalP"/>
    </source>
</evidence>
<dbReference type="FunFam" id="3.20.20.10:FF:000018">
    <property type="entry name" value="Pyridoxal phosphate homeostasis protein"/>
    <property type="match status" value="1"/>
</dbReference>
<sequence length="206" mass="23437">LIVLFAEIIILFIRACYDAGQKSFGENYIQELEEKSLQLSNLCPEIQWHYIGRIQSNKIKKLVKVNNLYCVETLDSEEHAQFFNKEMDHLGKVLNVMIQVNTSKEEQKNGLSSAQAMELASFVRNKCSFLKLCGFMTIGSYETSLSNGFNNEFDELFKLREAFCRKENVSESDLELSMGMSHDFETAIKQGSTVVRVGSSIFGARN</sequence>
<evidence type="ECO:0000256" key="3">
    <source>
        <dbReference type="RuleBase" id="RU004514"/>
    </source>
</evidence>
<accession>A0A0N5ARV0</accession>
<dbReference type="STRING" id="451379.A0A0N5ARV0"/>
<evidence type="ECO:0000259" key="5">
    <source>
        <dbReference type="Pfam" id="PF01168"/>
    </source>
</evidence>
<dbReference type="AlphaFoldDB" id="A0A0N5ARV0"/>
<keyword evidence="1 2" id="KW-0663">Pyridoxal phosphate</keyword>
<evidence type="ECO:0000313" key="6">
    <source>
        <dbReference type="Proteomes" id="UP000046393"/>
    </source>
</evidence>
<evidence type="ECO:0000313" key="7">
    <source>
        <dbReference type="WBParaSite" id="SMUV_0000749301-mRNA-1"/>
    </source>
</evidence>
<protein>
    <recommendedName>
        <fullName evidence="2">Pyridoxal phosphate homeostasis protein</fullName>
        <shortName evidence="2">PLP homeostasis protein</shortName>
    </recommendedName>
</protein>
<dbReference type="PANTHER" id="PTHR10146:SF14">
    <property type="entry name" value="PYRIDOXAL PHOSPHATE HOMEOSTASIS PROTEIN"/>
    <property type="match status" value="1"/>
</dbReference>
<dbReference type="HAMAP" id="MF_02087">
    <property type="entry name" value="PLP_homeostasis"/>
    <property type="match status" value="1"/>
</dbReference>
<dbReference type="InterPro" id="IPR029066">
    <property type="entry name" value="PLP-binding_barrel"/>
</dbReference>
<dbReference type="Gene3D" id="3.20.20.10">
    <property type="entry name" value="Alanine racemase"/>
    <property type="match status" value="1"/>
</dbReference>
<organism evidence="6 7">
    <name type="scientific">Syphacia muris</name>
    <dbReference type="NCBI Taxonomy" id="451379"/>
    <lineage>
        <taxon>Eukaryota</taxon>
        <taxon>Metazoa</taxon>
        <taxon>Ecdysozoa</taxon>
        <taxon>Nematoda</taxon>
        <taxon>Chromadorea</taxon>
        <taxon>Rhabditida</taxon>
        <taxon>Spirurina</taxon>
        <taxon>Oxyuridomorpha</taxon>
        <taxon>Oxyuroidea</taxon>
        <taxon>Oxyuridae</taxon>
        <taxon>Syphacia</taxon>
    </lineage>
</organism>
<dbReference type="PANTHER" id="PTHR10146">
    <property type="entry name" value="PROLINE SYNTHETASE CO-TRANSCRIBED BACTERIAL HOMOLOG PROTEIN"/>
    <property type="match status" value="1"/>
</dbReference>
<evidence type="ECO:0000256" key="2">
    <source>
        <dbReference type="HAMAP-Rule" id="MF_03225"/>
    </source>
</evidence>
<keyword evidence="6" id="KW-1185">Reference proteome</keyword>
<dbReference type="Proteomes" id="UP000046393">
    <property type="component" value="Unplaced"/>
</dbReference>
<dbReference type="PIRSF" id="PIRSF004848">
    <property type="entry name" value="YBL036c_PLPDEIII"/>
    <property type="match status" value="1"/>
</dbReference>
<name>A0A0N5ARV0_9BILA</name>
<keyword evidence="4" id="KW-0732">Signal</keyword>
<feature type="chain" id="PRO_5013380070" description="Pyridoxal phosphate homeostasis protein" evidence="4">
    <location>
        <begin position="16"/>
        <end position="206"/>
    </location>
</feature>
<dbReference type="WBParaSite" id="SMUV_0000749301-mRNA-1">
    <property type="protein sequence ID" value="SMUV_0000749301-mRNA-1"/>
    <property type="gene ID" value="SMUV_0000749301"/>
</dbReference>
<reference evidence="7" key="1">
    <citation type="submission" date="2017-02" db="UniProtKB">
        <authorList>
            <consortium name="WormBaseParasite"/>
        </authorList>
    </citation>
    <scope>IDENTIFICATION</scope>
</reference>
<proteinExistence type="inferred from homology"/>
<comment type="function">
    <text evidence="2">Pyridoxal 5'-phosphate (PLP)-binding protein, which may be involved in intracellular homeostatic regulation of pyridoxal 5'-phosphate (PLP), the active form of vitamin B6.</text>
</comment>
<feature type="domain" description="Alanine racemase N-terminal" evidence="5">
    <location>
        <begin position="13"/>
        <end position="205"/>
    </location>
</feature>
<dbReference type="GO" id="GO:0030170">
    <property type="term" value="F:pyridoxal phosphate binding"/>
    <property type="evidence" value="ECO:0007669"/>
    <property type="project" value="UniProtKB-UniRule"/>
</dbReference>
<dbReference type="InterPro" id="IPR001608">
    <property type="entry name" value="Ala_racemase_N"/>
</dbReference>